<sequence length="37" mass="4300">MCSTQCTAAILRQKAHHTLVKVERERNFFRPIKVGDD</sequence>
<dbReference type="AlphaFoldDB" id="A0A0E9V3L1"/>
<reference evidence="1" key="1">
    <citation type="submission" date="2014-11" db="EMBL/GenBank/DDBJ databases">
        <authorList>
            <person name="Amaro Gonzalez C."/>
        </authorList>
    </citation>
    <scope>NUCLEOTIDE SEQUENCE</scope>
</reference>
<reference evidence="1" key="2">
    <citation type="journal article" date="2015" name="Fish Shellfish Immunol.">
        <title>Early steps in the European eel (Anguilla anguilla)-Vibrio vulnificus interaction in the gills: Role of the RtxA13 toxin.</title>
        <authorList>
            <person name="Callol A."/>
            <person name="Pajuelo D."/>
            <person name="Ebbesson L."/>
            <person name="Teles M."/>
            <person name="MacKenzie S."/>
            <person name="Amaro C."/>
        </authorList>
    </citation>
    <scope>NUCLEOTIDE SEQUENCE</scope>
</reference>
<accession>A0A0E9V3L1</accession>
<evidence type="ECO:0000313" key="1">
    <source>
        <dbReference type="EMBL" id="JAH71823.1"/>
    </source>
</evidence>
<dbReference type="EMBL" id="GBXM01036754">
    <property type="protein sequence ID" value="JAH71823.1"/>
    <property type="molecule type" value="Transcribed_RNA"/>
</dbReference>
<organism evidence="1">
    <name type="scientific">Anguilla anguilla</name>
    <name type="common">European freshwater eel</name>
    <name type="synonym">Muraena anguilla</name>
    <dbReference type="NCBI Taxonomy" id="7936"/>
    <lineage>
        <taxon>Eukaryota</taxon>
        <taxon>Metazoa</taxon>
        <taxon>Chordata</taxon>
        <taxon>Craniata</taxon>
        <taxon>Vertebrata</taxon>
        <taxon>Euteleostomi</taxon>
        <taxon>Actinopterygii</taxon>
        <taxon>Neopterygii</taxon>
        <taxon>Teleostei</taxon>
        <taxon>Anguilliformes</taxon>
        <taxon>Anguillidae</taxon>
        <taxon>Anguilla</taxon>
    </lineage>
</organism>
<name>A0A0E9V3L1_ANGAN</name>
<proteinExistence type="predicted"/>
<protein>
    <submittedName>
        <fullName evidence="1">Uncharacterized protein</fullName>
    </submittedName>
</protein>